<organism evidence="1 2">
    <name type="scientific">Chryseobacterium zhengzhouense</name>
    <dbReference type="NCBI Taxonomy" id="1636086"/>
    <lineage>
        <taxon>Bacteria</taxon>
        <taxon>Pseudomonadati</taxon>
        <taxon>Bacteroidota</taxon>
        <taxon>Flavobacteriia</taxon>
        <taxon>Flavobacteriales</taxon>
        <taxon>Weeksellaceae</taxon>
        <taxon>Chryseobacterium group</taxon>
        <taxon>Chryseobacterium</taxon>
    </lineage>
</organism>
<gene>
    <name evidence="1" type="ORF">ACFQO9_14960</name>
</gene>
<protein>
    <submittedName>
        <fullName evidence="1">Uncharacterized protein</fullName>
    </submittedName>
</protein>
<keyword evidence="2" id="KW-1185">Reference proteome</keyword>
<comment type="caution">
    <text evidence="1">The sequence shown here is derived from an EMBL/GenBank/DDBJ whole genome shotgun (WGS) entry which is preliminary data.</text>
</comment>
<dbReference type="EMBL" id="JBHTCR010000007">
    <property type="protein sequence ID" value="MFC7348016.1"/>
    <property type="molecule type" value="Genomic_DNA"/>
</dbReference>
<accession>A0ABW2LZK1</accession>
<evidence type="ECO:0000313" key="1">
    <source>
        <dbReference type="EMBL" id="MFC7348016.1"/>
    </source>
</evidence>
<name>A0ABW2LZK1_9FLAO</name>
<dbReference type="RefSeq" id="WP_378180894.1">
    <property type="nucleotide sequence ID" value="NZ_JBHTCR010000007.1"/>
</dbReference>
<dbReference type="Proteomes" id="UP001596550">
    <property type="component" value="Unassembled WGS sequence"/>
</dbReference>
<sequence length="289" mass="31126">MSERNTISQRTRCGYEGEPPCEIEEVSIKVPPRAIPSITPGTPYGLDPGYPFPPSGGCGTYNNCGGGGSSSPPITPPPTTPCDKAKLISNSTINKDLFNILKGLTTSSGAENAYTINPDGTYDYHPGITSGIGTGELSLSFNGPVNAVLHSHYSGLFSTFSVSDVFAIASMYKQGVISNTNTFVFGVVTASGTQYLLVIDDLQKFGNFTSSAVDFNGMLNSEFFRQYESMYKNLGISTLNTIQNNESLFTKFLEMTNTGMKMVKGSSDFSNWSTLNLNYNDEAIPQQCN</sequence>
<reference evidence="2" key="1">
    <citation type="journal article" date="2019" name="Int. J. Syst. Evol. Microbiol.">
        <title>The Global Catalogue of Microorganisms (GCM) 10K type strain sequencing project: providing services to taxonomists for standard genome sequencing and annotation.</title>
        <authorList>
            <consortium name="The Broad Institute Genomics Platform"/>
            <consortium name="The Broad Institute Genome Sequencing Center for Infectious Disease"/>
            <person name="Wu L."/>
            <person name="Ma J."/>
        </authorList>
    </citation>
    <scope>NUCLEOTIDE SEQUENCE [LARGE SCALE GENOMIC DNA]</scope>
    <source>
        <strain evidence="2">CCUG 54781</strain>
    </source>
</reference>
<evidence type="ECO:0000313" key="2">
    <source>
        <dbReference type="Proteomes" id="UP001596550"/>
    </source>
</evidence>
<proteinExistence type="predicted"/>